<gene>
    <name evidence="1" type="ORF">CFX0092_A0304</name>
</gene>
<evidence type="ECO:0000313" key="1">
    <source>
        <dbReference type="EMBL" id="CUS02185.2"/>
    </source>
</evidence>
<reference evidence="1" key="1">
    <citation type="submission" date="2016-01" db="EMBL/GenBank/DDBJ databases">
        <authorList>
            <person name="Mcilroy J.S."/>
            <person name="Karst M S."/>
            <person name="Albertsen M."/>
        </authorList>
    </citation>
    <scope>NUCLEOTIDE SEQUENCE</scope>
    <source>
        <strain evidence="1">Cfx-K</strain>
    </source>
</reference>
<dbReference type="OrthoDB" id="265457at2"/>
<accession>A0A160T148</accession>
<evidence type="ECO:0000313" key="2">
    <source>
        <dbReference type="Proteomes" id="UP000215027"/>
    </source>
</evidence>
<proteinExistence type="predicted"/>
<keyword evidence="2" id="KW-1185">Reference proteome</keyword>
<sequence length="115" mass="12997">MAVSTKGKRKVNVQGRQYIWHVTDNDPPRVPEQGFVQEAEPARTLHIISSNKRFIVHYRIPQAGDAAAGLTIEGPDFPRAPGAKQIDVPRWRHDSKPYPTADFVRRLIGWCLGLE</sequence>
<organism evidence="1 2">
    <name type="scientific">Candidatus Promineifilum breve</name>
    <dbReference type="NCBI Taxonomy" id="1806508"/>
    <lineage>
        <taxon>Bacteria</taxon>
        <taxon>Bacillati</taxon>
        <taxon>Chloroflexota</taxon>
        <taxon>Ardenticatenia</taxon>
        <taxon>Candidatus Promineifilales</taxon>
        <taxon>Candidatus Promineifilaceae</taxon>
        <taxon>Candidatus Promineifilum</taxon>
    </lineage>
</organism>
<dbReference type="Proteomes" id="UP000215027">
    <property type="component" value="Chromosome I"/>
</dbReference>
<dbReference type="RefSeq" id="WP_095041831.1">
    <property type="nucleotide sequence ID" value="NZ_LN890655.1"/>
</dbReference>
<name>A0A160T148_9CHLR</name>
<dbReference type="AlphaFoldDB" id="A0A160T148"/>
<dbReference type="KEGG" id="pbf:CFX0092_A0304"/>
<dbReference type="EMBL" id="LN890655">
    <property type="protein sequence ID" value="CUS02185.2"/>
    <property type="molecule type" value="Genomic_DNA"/>
</dbReference>
<protein>
    <submittedName>
        <fullName evidence="1">Uncharacterized protein</fullName>
    </submittedName>
</protein>